<sequence>MPCSRSAVRISRPSPENWKPRAGPARPSLGGCAPSPGSTSTPSRKNSSTIARRARPPAEAGLRIARHRPGPQRARRPPRRRRARPARRARLDLTARSQRAARVGGHRRRHRAPGPGARPSHPGHLDKGGKVVTIPLAPRTARAIDLVIGERTEGPLFSTADGRRLDRHGAARIVRQVTRRAGIAKHVSPHTLRHAFITAARRRGPAAGRAGGRLAR</sequence>
<proteinExistence type="predicted"/>
<feature type="compositionally biased region" description="Basic residues" evidence="2">
    <location>
        <begin position="64"/>
        <end position="88"/>
    </location>
</feature>
<keyword evidence="1" id="KW-0233">DNA recombination</keyword>
<dbReference type="InterPro" id="IPR002104">
    <property type="entry name" value="Integrase_catalytic"/>
</dbReference>
<dbReference type="GO" id="GO:0006310">
    <property type="term" value="P:DNA recombination"/>
    <property type="evidence" value="ECO:0007669"/>
    <property type="project" value="UniProtKB-KW"/>
</dbReference>
<dbReference type="Gene3D" id="1.10.443.10">
    <property type="entry name" value="Intergrase catalytic core"/>
    <property type="match status" value="1"/>
</dbReference>
<name>A0A6P2BQ89_9ACTN</name>
<dbReference type="GO" id="GO:0003677">
    <property type="term" value="F:DNA binding"/>
    <property type="evidence" value="ECO:0007669"/>
    <property type="project" value="InterPro"/>
</dbReference>
<evidence type="ECO:0000256" key="2">
    <source>
        <dbReference type="SAM" id="MobiDB-lite"/>
    </source>
</evidence>
<evidence type="ECO:0000256" key="1">
    <source>
        <dbReference type="ARBA" id="ARBA00023172"/>
    </source>
</evidence>
<dbReference type="Pfam" id="PF00589">
    <property type="entry name" value="Phage_integrase"/>
    <property type="match status" value="1"/>
</dbReference>
<feature type="domain" description="Tyr recombinase" evidence="3">
    <location>
        <begin position="127"/>
        <end position="199"/>
    </location>
</feature>
<evidence type="ECO:0000313" key="4">
    <source>
        <dbReference type="EMBL" id="TVY98947.1"/>
    </source>
</evidence>
<dbReference type="Proteomes" id="UP000460272">
    <property type="component" value="Unassembled WGS sequence"/>
</dbReference>
<reference evidence="4 5" key="1">
    <citation type="submission" date="2018-11" db="EMBL/GenBank/DDBJ databases">
        <title>Trebonia kvetii gen.nov., sp.nov., a novel acidophilic actinobacterium, and proposal of the new actinobacterial family Treboniaceae fam. nov.</title>
        <authorList>
            <person name="Rapoport D."/>
            <person name="Sagova-Mareckova M."/>
            <person name="Sedlacek I."/>
            <person name="Provaznik J."/>
            <person name="Kralova S."/>
            <person name="Pavlinic D."/>
            <person name="Benes V."/>
            <person name="Kopecky J."/>
        </authorList>
    </citation>
    <scope>NUCLEOTIDE SEQUENCE [LARGE SCALE GENOMIC DNA]</scope>
    <source>
        <strain evidence="4 5">15Tr583</strain>
    </source>
</reference>
<evidence type="ECO:0000259" key="3">
    <source>
        <dbReference type="Pfam" id="PF00589"/>
    </source>
</evidence>
<keyword evidence="5" id="KW-1185">Reference proteome</keyword>
<dbReference type="AlphaFoldDB" id="A0A6P2BQ89"/>
<comment type="caution">
    <text evidence="4">The sequence shown here is derived from an EMBL/GenBank/DDBJ whole genome shotgun (WGS) entry which is preliminary data.</text>
</comment>
<organism evidence="4 5">
    <name type="scientific">Trebonia kvetii</name>
    <dbReference type="NCBI Taxonomy" id="2480626"/>
    <lineage>
        <taxon>Bacteria</taxon>
        <taxon>Bacillati</taxon>
        <taxon>Actinomycetota</taxon>
        <taxon>Actinomycetes</taxon>
        <taxon>Streptosporangiales</taxon>
        <taxon>Treboniaceae</taxon>
        <taxon>Trebonia</taxon>
    </lineage>
</organism>
<dbReference type="InterPro" id="IPR013762">
    <property type="entry name" value="Integrase-like_cat_sf"/>
</dbReference>
<dbReference type="GO" id="GO:0015074">
    <property type="term" value="P:DNA integration"/>
    <property type="evidence" value="ECO:0007669"/>
    <property type="project" value="InterPro"/>
</dbReference>
<protein>
    <recommendedName>
        <fullName evidence="3">Tyr recombinase domain-containing protein</fullName>
    </recommendedName>
</protein>
<dbReference type="InterPro" id="IPR011010">
    <property type="entry name" value="DNA_brk_join_enz"/>
</dbReference>
<dbReference type="OrthoDB" id="4137935at2"/>
<evidence type="ECO:0000313" key="5">
    <source>
        <dbReference type="Proteomes" id="UP000460272"/>
    </source>
</evidence>
<dbReference type="SUPFAM" id="SSF56349">
    <property type="entry name" value="DNA breaking-rejoining enzymes"/>
    <property type="match status" value="1"/>
</dbReference>
<feature type="compositionally biased region" description="Polar residues" evidence="2">
    <location>
        <begin position="36"/>
        <end position="50"/>
    </location>
</feature>
<gene>
    <name evidence="4" type="ORF">EAS64_42575</name>
</gene>
<feature type="region of interest" description="Disordered" evidence="2">
    <location>
        <begin position="1"/>
        <end position="130"/>
    </location>
</feature>
<dbReference type="EMBL" id="RPFW01000017">
    <property type="protein sequence ID" value="TVY98947.1"/>
    <property type="molecule type" value="Genomic_DNA"/>
</dbReference>
<accession>A0A6P2BQ89</accession>